<name>A0A915ITU3_ROMCU</name>
<accession>A0A915ITU3</accession>
<evidence type="ECO:0000313" key="1">
    <source>
        <dbReference type="Proteomes" id="UP000887565"/>
    </source>
</evidence>
<sequence>MEGVVSCMIFLGKSVKPLNHYVLPMEKLGALRFYIVQFLMGKTIKPLDFIQNLNDTLGTIRPVIHDWFCSKTKIRTATPNSELQSPIVDD</sequence>
<reference evidence="2" key="1">
    <citation type="submission" date="2022-11" db="UniProtKB">
        <authorList>
            <consortium name="WormBaseParasite"/>
        </authorList>
    </citation>
    <scope>IDENTIFICATION</scope>
</reference>
<dbReference type="Proteomes" id="UP000887565">
    <property type="component" value="Unplaced"/>
</dbReference>
<dbReference type="AlphaFoldDB" id="A0A915ITU3"/>
<keyword evidence="1" id="KW-1185">Reference proteome</keyword>
<protein>
    <submittedName>
        <fullName evidence="2">Uncharacterized protein</fullName>
    </submittedName>
</protein>
<organism evidence="1 2">
    <name type="scientific">Romanomermis culicivorax</name>
    <name type="common">Nematode worm</name>
    <dbReference type="NCBI Taxonomy" id="13658"/>
    <lineage>
        <taxon>Eukaryota</taxon>
        <taxon>Metazoa</taxon>
        <taxon>Ecdysozoa</taxon>
        <taxon>Nematoda</taxon>
        <taxon>Enoplea</taxon>
        <taxon>Dorylaimia</taxon>
        <taxon>Mermithida</taxon>
        <taxon>Mermithoidea</taxon>
        <taxon>Mermithidae</taxon>
        <taxon>Romanomermis</taxon>
    </lineage>
</organism>
<evidence type="ECO:0000313" key="2">
    <source>
        <dbReference type="WBParaSite" id="nRc.2.0.1.t17271-RA"/>
    </source>
</evidence>
<proteinExistence type="predicted"/>
<dbReference type="WBParaSite" id="nRc.2.0.1.t17271-RA">
    <property type="protein sequence ID" value="nRc.2.0.1.t17271-RA"/>
    <property type="gene ID" value="nRc.2.0.1.g17271"/>
</dbReference>